<keyword evidence="1" id="KW-0175">Coiled coil</keyword>
<evidence type="ECO:0000313" key="3">
    <source>
        <dbReference type="Proteomes" id="UP000034954"/>
    </source>
</evidence>
<accession>A0A0M2UV53</accession>
<proteinExistence type="predicted"/>
<comment type="caution">
    <text evidence="2">The sequence shown here is derived from an EMBL/GenBank/DDBJ whole genome shotgun (WGS) entry which is preliminary data.</text>
</comment>
<evidence type="ECO:0000313" key="2">
    <source>
        <dbReference type="EMBL" id="KKO18379.1"/>
    </source>
</evidence>
<name>A0A0M2UV53_9BACT</name>
<protein>
    <submittedName>
        <fullName evidence="2">Uncharacterized protein</fullName>
    </submittedName>
</protein>
<dbReference type="EMBL" id="LAQJ01000273">
    <property type="protein sequence ID" value="KKO18379.1"/>
    <property type="molecule type" value="Genomic_DNA"/>
</dbReference>
<dbReference type="AlphaFoldDB" id="A0A0M2UV53"/>
<dbReference type="Proteomes" id="UP000034954">
    <property type="component" value="Unassembled WGS sequence"/>
</dbReference>
<reference evidence="2 3" key="1">
    <citation type="journal article" date="2013" name="BMC Microbiol.">
        <title>Identification of the type II cytochrome c maturation pathway in anammox bacteria by comparative genomics.</title>
        <authorList>
            <person name="Ferousi C."/>
            <person name="Speth D.R."/>
            <person name="Reimann J."/>
            <person name="Op den Camp H.J."/>
            <person name="Allen J.W."/>
            <person name="Keltjens J.T."/>
            <person name="Jetten M.S."/>
        </authorList>
    </citation>
    <scope>NUCLEOTIDE SEQUENCE [LARGE SCALE GENOMIC DNA]</scope>
    <source>
        <strain evidence="2">RU1</strain>
    </source>
</reference>
<evidence type="ECO:0000256" key="1">
    <source>
        <dbReference type="SAM" id="Coils"/>
    </source>
</evidence>
<gene>
    <name evidence="2" type="ORF">BROFUL_02885</name>
</gene>
<feature type="coiled-coil region" evidence="1">
    <location>
        <begin position="221"/>
        <end position="255"/>
    </location>
</feature>
<organism evidence="2 3">
    <name type="scientific">Candidatus Brocadia fulgida</name>
    <dbReference type="NCBI Taxonomy" id="380242"/>
    <lineage>
        <taxon>Bacteria</taxon>
        <taxon>Pseudomonadati</taxon>
        <taxon>Planctomycetota</taxon>
        <taxon>Candidatus Brocadiia</taxon>
        <taxon>Candidatus Brocadiales</taxon>
        <taxon>Candidatus Brocadiaceae</taxon>
        <taxon>Candidatus Brocadia</taxon>
    </lineage>
</organism>
<keyword evidence="3" id="KW-1185">Reference proteome</keyword>
<sequence>MSTAMLEKFLLDYVEAREGEAELVDEGTYTILYGAEPAMKTVTFEIEAAKENHEIELFLPGSIFFDTVIRDATAKGCICATWLSGFQAVTKIIQAEAMRSFSFAEHGRDGIKKIETKMSLFQPYNFTVWTFTFKVRVTTDVIEDHLYTVSIDARTAKVLKNFLEYLEKFQHLPQNEEGIPDYHHPEVQRYYQAAIEYIKQKVTGLIVRKKQEALDLKHKDAERMKKYYDTLNEEMEEAMEKKTSDREAMAEIQAKQKAMLVQRQSA</sequence>